<gene>
    <name evidence="2" type="ORF">Naga_100442g5</name>
</gene>
<keyword evidence="3" id="KW-1185">Reference proteome</keyword>
<dbReference type="AlphaFoldDB" id="W7TKS1"/>
<organism evidence="2 3">
    <name type="scientific">Nannochloropsis gaditana</name>
    <dbReference type="NCBI Taxonomy" id="72520"/>
    <lineage>
        <taxon>Eukaryota</taxon>
        <taxon>Sar</taxon>
        <taxon>Stramenopiles</taxon>
        <taxon>Ochrophyta</taxon>
        <taxon>Eustigmatophyceae</taxon>
        <taxon>Eustigmatales</taxon>
        <taxon>Monodopsidaceae</taxon>
        <taxon>Nannochloropsis</taxon>
    </lineage>
</organism>
<evidence type="ECO:0000313" key="3">
    <source>
        <dbReference type="Proteomes" id="UP000019335"/>
    </source>
</evidence>
<feature type="region of interest" description="Disordered" evidence="1">
    <location>
        <begin position="83"/>
        <end position="124"/>
    </location>
</feature>
<sequence length="124" mass="13794">MILPRIRRKPGPAPALRVFNAWFCRGHLPFLLLLPFLLTLLPPGASSFFLTPTTRCLSGTPSPFLDDINGSGTSFLAIATDRHGEIRGEGGRGRSGKRAWGRQDSVRRPLFKKPSQRRLRTQDA</sequence>
<dbReference type="EMBL" id="AZIL01002711">
    <property type="protein sequence ID" value="EWM20976.1"/>
    <property type="molecule type" value="Genomic_DNA"/>
</dbReference>
<comment type="caution">
    <text evidence="2">The sequence shown here is derived from an EMBL/GenBank/DDBJ whole genome shotgun (WGS) entry which is preliminary data.</text>
</comment>
<name>W7TKS1_9STRA</name>
<protein>
    <submittedName>
        <fullName evidence="2">Uncharacterized protein</fullName>
    </submittedName>
</protein>
<accession>W7TKS1</accession>
<feature type="compositionally biased region" description="Basic residues" evidence="1">
    <location>
        <begin position="109"/>
        <end position="124"/>
    </location>
</feature>
<reference evidence="2 3" key="1">
    <citation type="journal article" date="2014" name="Mol. Plant">
        <title>Chromosome Scale Genome Assembly and Transcriptome Profiling of Nannochloropsis gaditana in Nitrogen Depletion.</title>
        <authorList>
            <person name="Corteggiani Carpinelli E."/>
            <person name="Telatin A."/>
            <person name="Vitulo N."/>
            <person name="Forcato C."/>
            <person name="D'Angelo M."/>
            <person name="Schiavon R."/>
            <person name="Vezzi A."/>
            <person name="Giacometti G.M."/>
            <person name="Morosinotto T."/>
            <person name="Valle G."/>
        </authorList>
    </citation>
    <scope>NUCLEOTIDE SEQUENCE [LARGE SCALE GENOMIC DNA]</scope>
    <source>
        <strain evidence="2 3">B-31</strain>
    </source>
</reference>
<dbReference type="Proteomes" id="UP000019335">
    <property type="component" value="Unassembled WGS sequence"/>
</dbReference>
<proteinExistence type="predicted"/>
<feature type="compositionally biased region" description="Basic and acidic residues" evidence="1">
    <location>
        <begin position="83"/>
        <end position="92"/>
    </location>
</feature>
<evidence type="ECO:0000313" key="2">
    <source>
        <dbReference type="EMBL" id="EWM20976.1"/>
    </source>
</evidence>
<evidence type="ECO:0000256" key="1">
    <source>
        <dbReference type="SAM" id="MobiDB-lite"/>
    </source>
</evidence>